<dbReference type="Gene3D" id="3.40.630.10">
    <property type="entry name" value="Zn peptidases"/>
    <property type="match status" value="1"/>
</dbReference>
<dbReference type="InterPro" id="IPR029062">
    <property type="entry name" value="Class_I_gatase-like"/>
</dbReference>
<dbReference type="AlphaFoldDB" id="A0A4Q7MMY4"/>
<evidence type="ECO:0000256" key="4">
    <source>
        <dbReference type="ARBA" id="ARBA00022801"/>
    </source>
</evidence>
<keyword evidence="6" id="KW-0482">Metalloprotease</keyword>
<keyword evidence="5" id="KW-0862">Zinc</keyword>
<dbReference type="InterPro" id="IPR000834">
    <property type="entry name" value="Peptidase_M14"/>
</dbReference>
<name>A0A4Q7MMY4_9BACT</name>
<reference evidence="9 10" key="1">
    <citation type="submission" date="2019-02" db="EMBL/GenBank/DDBJ databases">
        <title>Genomic Encyclopedia of Type Strains, Phase IV (KMG-IV): sequencing the most valuable type-strain genomes for metagenomic binning, comparative biology and taxonomic classification.</title>
        <authorList>
            <person name="Goeker M."/>
        </authorList>
    </citation>
    <scope>NUCLEOTIDE SEQUENCE [LARGE SCALE GENOMIC DNA]</scope>
    <source>
        <strain evidence="9 10">DSM 18116</strain>
    </source>
</reference>
<comment type="caution">
    <text evidence="9">The sequence shown here is derived from an EMBL/GenBank/DDBJ whole genome shotgun (WGS) entry which is preliminary data.</text>
</comment>
<comment type="similarity">
    <text evidence="2 7">Belongs to the peptidase M14 family.</text>
</comment>
<evidence type="ECO:0000256" key="3">
    <source>
        <dbReference type="ARBA" id="ARBA00022670"/>
    </source>
</evidence>
<evidence type="ECO:0000259" key="8">
    <source>
        <dbReference type="PROSITE" id="PS52035"/>
    </source>
</evidence>
<sequence>MTGELVGNFYVISPDSSPKPLYMRKLLSISMIAMLGFLPFAGKAQDITLSYYLPDSVQYNPAIPKPKDIIYHEPGEWHVTHDRLVNYMKALAAAAPDRIKLETMGFSYEQRPQVLLIITSPKNHRNLEAIRQQHVQLTDPSKSASLNTNDMPIVVYVGHSIHGNEPSGANAALLSAYYLAAGQGPKVEELLDNVVVLFDPSFNPDGLQRFSTWVNQHKSKNLVTDPNSREFNEVWPGGRFNHYWFDLNRDWLPAVHVESQNRLGWFHAWKPNILTDHHEQGSNASFFFQPGVPSRVNPLTPAKNQELTAKLGKFHAAYLDRIGSLYFTKESYDDFYYGKGSTYPDVQGCIGILFEQGSSRGHAQQTINGVLRFPFTIRNQFVTTLSTLEGAKALRKEFLDYQRDFYKSAVSEAATAPVKGYVFGDAEDPVRSAIFAEMLLRHQIEVYSLNNDMSADGYKFEKGKAYLVPANQPQTRLIHGIFDKTLTYKDSLFYDITAWTMPLAFGLPYAELDAAKIASAQRGARITTAEAPKGKITGGSSNYAYLFPWDGFYAPRALYELQEAGILTKVSTTNFEIETGNGPKQFHYGTIIVPVGLQRITSQQLAGIMQSIAEKNGLEITAVNTGNVISGSDLGSGKMAPVSQPRIAMLTGTGVSATDAGEIWHLLDQRFNIPATHLEIPMFNRIDLNKYNTIIMPPGNYNDLNKDKLKSWVQGGGTLILTEEAVQWAANNGLTTVSFKKAKEDTLKSGAYAEREFRDGAQRMAGAIFRASVDLSHPLAYGYHHPTVDLFKSNGVFPEKNKNPYATPYVYGNKPLQSGFITRENYELLKNSGAVLVNSSGTGRIISIADNPVFRAYWLGGTKLFLNAIFFGRNIDAAAARNE</sequence>
<protein>
    <submittedName>
        <fullName evidence="9">Zinc carboxypeptidase</fullName>
    </submittedName>
</protein>
<dbReference type="Proteomes" id="UP000293874">
    <property type="component" value="Unassembled WGS sequence"/>
</dbReference>
<evidence type="ECO:0000256" key="5">
    <source>
        <dbReference type="ARBA" id="ARBA00022833"/>
    </source>
</evidence>
<dbReference type="Pfam" id="PF00246">
    <property type="entry name" value="Peptidase_M14"/>
    <property type="match status" value="1"/>
</dbReference>
<evidence type="ECO:0000256" key="6">
    <source>
        <dbReference type="ARBA" id="ARBA00023049"/>
    </source>
</evidence>
<evidence type="ECO:0000256" key="7">
    <source>
        <dbReference type="PROSITE-ProRule" id="PRU01379"/>
    </source>
</evidence>
<gene>
    <name evidence="9" type="ORF">EV199_4867</name>
</gene>
<dbReference type="CDD" id="cd06238">
    <property type="entry name" value="M14-like"/>
    <property type="match status" value="1"/>
</dbReference>
<dbReference type="GO" id="GO:0008270">
    <property type="term" value="F:zinc ion binding"/>
    <property type="evidence" value="ECO:0007669"/>
    <property type="project" value="InterPro"/>
</dbReference>
<keyword evidence="4" id="KW-0378">Hydrolase</keyword>
<dbReference type="GO" id="GO:0005615">
    <property type="term" value="C:extracellular space"/>
    <property type="evidence" value="ECO:0007669"/>
    <property type="project" value="TreeGrafter"/>
</dbReference>
<accession>A0A4Q7MMY4</accession>
<dbReference type="GO" id="GO:0006508">
    <property type="term" value="P:proteolysis"/>
    <property type="evidence" value="ECO:0007669"/>
    <property type="project" value="UniProtKB-KW"/>
</dbReference>
<evidence type="ECO:0000313" key="10">
    <source>
        <dbReference type="Proteomes" id="UP000293874"/>
    </source>
</evidence>
<keyword evidence="3" id="KW-0645">Protease</keyword>
<dbReference type="GO" id="GO:0004181">
    <property type="term" value="F:metallocarboxypeptidase activity"/>
    <property type="evidence" value="ECO:0007669"/>
    <property type="project" value="InterPro"/>
</dbReference>
<evidence type="ECO:0000313" key="9">
    <source>
        <dbReference type="EMBL" id="RZS69043.1"/>
    </source>
</evidence>
<proteinExistence type="inferred from homology"/>
<dbReference type="SUPFAM" id="SSF53187">
    <property type="entry name" value="Zn-dependent exopeptidases"/>
    <property type="match status" value="1"/>
</dbReference>
<dbReference type="PANTHER" id="PTHR11705">
    <property type="entry name" value="PROTEASE FAMILY M14 CARBOXYPEPTIDASE A,B"/>
    <property type="match status" value="1"/>
</dbReference>
<dbReference type="SMART" id="SM00631">
    <property type="entry name" value="Zn_pept"/>
    <property type="match status" value="1"/>
</dbReference>
<dbReference type="PANTHER" id="PTHR11705:SF143">
    <property type="entry name" value="SLL0236 PROTEIN"/>
    <property type="match status" value="1"/>
</dbReference>
<keyword evidence="9" id="KW-0121">Carboxypeptidase</keyword>
<keyword evidence="10" id="KW-1185">Reference proteome</keyword>
<feature type="active site" description="Proton donor/acceptor" evidence="7">
    <location>
        <position position="355"/>
    </location>
</feature>
<comment type="cofactor">
    <cofactor evidence="1">
        <name>Zn(2+)</name>
        <dbReference type="ChEBI" id="CHEBI:29105"/>
    </cofactor>
</comment>
<dbReference type="SUPFAM" id="SSF52317">
    <property type="entry name" value="Class I glutamine amidotransferase-like"/>
    <property type="match status" value="1"/>
</dbReference>
<dbReference type="PROSITE" id="PS52035">
    <property type="entry name" value="PEPTIDASE_M14"/>
    <property type="match status" value="1"/>
</dbReference>
<evidence type="ECO:0000256" key="2">
    <source>
        <dbReference type="ARBA" id="ARBA00005988"/>
    </source>
</evidence>
<feature type="domain" description="Peptidase M14" evidence="8">
    <location>
        <begin position="77"/>
        <end position="377"/>
    </location>
</feature>
<evidence type="ECO:0000256" key="1">
    <source>
        <dbReference type="ARBA" id="ARBA00001947"/>
    </source>
</evidence>
<organism evidence="9 10">
    <name type="scientific">Pseudobacter ginsenosidimutans</name>
    <dbReference type="NCBI Taxonomy" id="661488"/>
    <lineage>
        <taxon>Bacteria</taxon>
        <taxon>Pseudomonadati</taxon>
        <taxon>Bacteroidota</taxon>
        <taxon>Chitinophagia</taxon>
        <taxon>Chitinophagales</taxon>
        <taxon>Chitinophagaceae</taxon>
        <taxon>Pseudobacter</taxon>
    </lineage>
</organism>
<dbReference type="EMBL" id="SGXA01000003">
    <property type="protein sequence ID" value="RZS69043.1"/>
    <property type="molecule type" value="Genomic_DNA"/>
</dbReference>